<feature type="domain" description="TcaA protein NTF2-like" evidence="2">
    <location>
        <begin position="437"/>
        <end position="548"/>
    </location>
</feature>
<keyword evidence="1" id="KW-1133">Transmembrane helix</keyword>
<dbReference type="AlphaFoldDB" id="A0A6N3C5P4"/>
<keyword evidence="1" id="KW-0812">Transmembrane</keyword>
<gene>
    <name evidence="3" type="ORF">IBLFYP30_01693</name>
</gene>
<dbReference type="Pfam" id="PF22819">
    <property type="entry name" value="TcaA_5th"/>
    <property type="match status" value="1"/>
</dbReference>
<protein>
    <recommendedName>
        <fullName evidence="2">TcaA protein NTF2-like domain-containing protein</fullName>
    </recommendedName>
</protein>
<evidence type="ECO:0000313" key="3">
    <source>
        <dbReference type="EMBL" id="VYU08343.1"/>
    </source>
</evidence>
<accession>A0A6N3C5P4</accession>
<name>A0A6N3C5P4_9FIRM</name>
<sequence>MAAEIKEENLSLALRFIVEKFGKDALLNQNKVKAILPDLLSNKFTTETSWVMDAINSGIVGILLNQNNTNEEAIEKAKDVFENHYVTEMRQEYVLDCLSYALGWTNTKVDSLDEYKAKLNKKNSKPKLNLEKEIVFKDSINDNNKHNEQKEPDYDEILNQQKEEYRQEPVNTNIQFNDNNLNNRNSQNQYNNSNGNKKKLLLLIPLLLIILGLGITKLSGGPGDVEVSDFYFTPQTKLNGTTYMIEDGETVELNLTFDAKKENKIDKNKISYSLDDNKVCNYQKQTYNKCILVGVGEGTTTLRIYYDDKEIQTINIGVGNVDSNDSDDVAVESIYPSSNAQKSGSGYVLPVGEEAQLKVKLSGDDVENDELSYSLDDSSIADLSYDGNKCILYGNQAGSTTLRIMYDGDEIYSVGLTFKESDIASSNNDSNSNSDSNSEVDLVVKGYLENYGNARNYGSISYVSDYLTSSGDLYKQLSKTIPKTYANGTQVDVVGYTKNSMKREGNKYRVSATIEYNIYKQDKGAQYQKEYMEFIVVQSSGQWLIDHYDNWQMLEQHNI</sequence>
<dbReference type="InterPro" id="IPR054528">
    <property type="entry name" value="TcaA_5th"/>
</dbReference>
<dbReference type="EMBL" id="CACRUE010000026">
    <property type="protein sequence ID" value="VYU08343.1"/>
    <property type="molecule type" value="Genomic_DNA"/>
</dbReference>
<evidence type="ECO:0000259" key="2">
    <source>
        <dbReference type="Pfam" id="PF22819"/>
    </source>
</evidence>
<organism evidence="3">
    <name type="scientific">Intestinibacter bartlettii</name>
    <dbReference type="NCBI Taxonomy" id="261299"/>
    <lineage>
        <taxon>Bacteria</taxon>
        <taxon>Bacillati</taxon>
        <taxon>Bacillota</taxon>
        <taxon>Clostridia</taxon>
        <taxon>Peptostreptococcales</taxon>
        <taxon>Peptostreptococcaceae</taxon>
        <taxon>Intestinibacter</taxon>
    </lineage>
</organism>
<evidence type="ECO:0000256" key="1">
    <source>
        <dbReference type="SAM" id="Phobius"/>
    </source>
</evidence>
<feature type="transmembrane region" description="Helical" evidence="1">
    <location>
        <begin position="200"/>
        <end position="220"/>
    </location>
</feature>
<keyword evidence="1" id="KW-0472">Membrane</keyword>
<proteinExistence type="predicted"/>
<dbReference type="Gene3D" id="2.60.40.1080">
    <property type="match status" value="1"/>
</dbReference>
<dbReference type="RefSeq" id="WP_156530845.1">
    <property type="nucleotide sequence ID" value="NZ_CACRUE010000026.1"/>
</dbReference>
<reference evidence="3" key="1">
    <citation type="submission" date="2019-11" db="EMBL/GenBank/DDBJ databases">
        <authorList>
            <person name="Feng L."/>
        </authorList>
    </citation>
    <scope>NUCLEOTIDE SEQUENCE</scope>
    <source>
        <strain evidence="3">IbartlettiiLFYP30</strain>
    </source>
</reference>